<dbReference type="RefSeq" id="XP_018986781.1">
    <property type="nucleotide sequence ID" value="XM_019127857.1"/>
</dbReference>
<proteinExistence type="predicted"/>
<dbReference type="PANTHER" id="PTHR34693:SF1">
    <property type="entry name" value="PROTEIN PAR32"/>
    <property type="match status" value="1"/>
</dbReference>
<dbReference type="InterPro" id="IPR022024">
    <property type="entry name" value="DUF3602"/>
</dbReference>
<evidence type="ECO:0000313" key="2">
    <source>
        <dbReference type="EMBL" id="ODQ81453.1"/>
    </source>
</evidence>
<evidence type="ECO:0008006" key="4">
    <source>
        <dbReference type="Google" id="ProtNLM"/>
    </source>
</evidence>
<feature type="region of interest" description="Disordered" evidence="1">
    <location>
        <begin position="1"/>
        <end position="36"/>
    </location>
</feature>
<protein>
    <recommendedName>
        <fullName evidence="4">Protein PAR32</fullName>
    </recommendedName>
</protein>
<feature type="region of interest" description="Disordered" evidence="1">
    <location>
        <begin position="152"/>
        <end position="179"/>
    </location>
</feature>
<keyword evidence="3" id="KW-1185">Reference proteome</keyword>
<accession>A0A1E3QUT5</accession>
<name>A0A1E3QUT5_9ASCO</name>
<dbReference type="GeneID" id="30145710"/>
<evidence type="ECO:0000313" key="3">
    <source>
        <dbReference type="Proteomes" id="UP000094336"/>
    </source>
</evidence>
<evidence type="ECO:0000256" key="1">
    <source>
        <dbReference type="SAM" id="MobiDB-lite"/>
    </source>
</evidence>
<reference evidence="3" key="1">
    <citation type="submission" date="2016-05" db="EMBL/GenBank/DDBJ databases">
        <title>Comparative genomics of biotechnologically important yeasts.</title>
        <authorList>
            <consortium name="DOE Joint Genome Institute"/>
            <person name="Riley R."/>
            <person name="Haridas S."/>
            <person name="Wolfe K.H."/>
            <person name="Lopes M.R."/>
            <person name="Hittinger C.T."/>
            <person name="Goker M."/>
            <person name="Salamov A."/>
            <person name="Wisecaver J."/>
            <person name="Long T.M."/>
            <person name="Aerts A.L."/>
            <person name="Barry K."/>
            <person name="Choi C."/>
            <person name="Clum A."/>
            <person name="Coughlan A.Y."/>
            <person name="Deshpande S."/>
            <person name="Douglass A.P."/>
            <person name="Hanson S.J."/>
            <person name="Klenk H.-P."/>
            <person name="Labutti K."/>
            <person name="Lapidus A."/>
            <person name="Lindquist E."/>
            <person name="Lipzen A."/>
            <person name="Meier-Kolthoff J.P."/>
            <person name="Ohm R.A."/>
            <person name="Otillar R.P."/>
            <person name="Pangilinan J."/>
            <person name="Peng Y."/>
            <person name="Rokas A."/>
            <person name="Rosa C.A."/>
            <person name="Scheuner C."/>
            <person name="Sibirny A.A."/>
            <person name="Slot J.C."/>
            <person name="Stielow J.B."/>
            <person name="Sun H."/>
            <person name="Kurtzman C.P."/>
            <person name="Blackwell M."/>
            <person name="Grigoriev I.V."/>
            <person name="Jeffries T.W."/>
        </authorList>
    </citation>
    <scope>NUCLEOTIDE SEQUENCE [LARGE SCALE GENOMIC DNA]</scope>
    <source>
        <strain evidence="3">NRRL Y-12698</strain>
    </source>
</reference>
<dbReference type="EMBL" id="KV454427">
    <property type="protein sequence ID" value="ODQ81453.1"/>
    <property type="molecule type" value="Genomic_DNA"/>
</dbReference>
<dbReference type="Proteomes" id="UP000094336">
    <property type="component" value="Unassembled WGS sequence"/>
</dbReference>
<dbReference type="PANTHER" id="PTHR34693">
    <property type="entry name" value="PROTEIN PAR32"/>
    <property type="match status" value="1"/>
</dbReference>
<dbReference type="Pfam" id="PF12223">
    <property type="entry name" value="DUF3602"/>
    <property type="match status" value="1"/>
</dbReference>
<feature type="compositionally biased region" description="Polar residues" evidence="1">
    <location>
        <begin position="1"/>
        <end position="11"/>
    </location>
</feature>
<feature type="region of interest" description="Disordered" evidence="1">
    <location>
        <begin position="85"/>
        <end position="105"/>
    </location>
</feature>
<dbReference type="OrthoDB" id="3063476at2759"/>
<dbReference type="AlphaFoldDB" id="A0A1E3QUT5"/>
<sequence length="197" mass="21144">MSDNSLATQEDTFPIDITYTTSRNGKSPDLAPMVSNASSLGLRETLSRTFSRPREGEVYYATGRGGAGNLQKALQLPSPQLVPVGSNTPNIQHPVYSTGRGGRGNMFSNDDPKVTRKAQDVGEDSVSPVVSNIATKERNFAVGRGGFGNVITPSKSNALSPRPSDPRTPEFQAQNHYTIQGKKKGGFLGKVKELFSN</sequence>
<gene>
    <name evidence="2" type="ORF">BABINDRAFT_159740</name>
</gene>
<dbReference type="InterPro" id="IPR053203">
    <property type="entry name" value="Cisplatin_resist-associated"/>
</dbReference>
<organism evidence="2 3">
    <name type="scientific">Babjeviella inositovora NRRL Y-12698</name>
    <dbReference type="NCBI Taxonomy" id="984486"/>
    <lineage>
        <taxon>Eukaryota</taxon>
        <taxon>Fungi</taxon>
        <taxon>Dikarya</taxon>
        <taxon>Ascomycota</taxon>
        <taxon>Saccharomycotina</taxon>
        <taxon>Pichiomycetes</taxon>
        <taxon>Serinales incertae sedis</taxon>
        <taxon>Babjeviella</taxon>
    </lineage>
</organism>